<dbReference type="EMBL" id="JAODUP010000081">
    <property type="protein sequence ID" value="KAK2163353.1"/>
    <property type="molecule type" value="Genomic_DNA"/>
</dbReference>
<evidence type="ECO:0008006" key="3">
    <source>
        <dbReference type="Google" id="ProtNLM"/>
    </source>
</evidence>
<accession>A0AAD9K1T1</accession>
<comment type="caution">
    <text evidence="1">The sequence shown here is derived from an EMBL/GenBank/DDBJ whole genome shotgun (WGS) entry which is preliminary data.</text>
</comment>
<sequence length="204" mass="23295">MPLTEWFRSWSSASDQPPDRNDSDMVADSLMMEMDYQLKELEDSKRERELSERQAKGVVDYTWLATPRKTSYQMSQIERLELEQLCAKVKPTECGRVINIFREAVGVDVAVEEVPRLLRAAALQVLESRPKEETIPDWLTKSLTSLRKIRPRSVVRKVTPLYSSDDDLEMQKPSGSSVSTVSLSVYSSATSLPNFYVNSEDMHV</sequence>
<name>A0AAD9K1T1_9ANNE</name>
<dbReference type="InterPro" id="IPR028092">
    <property type="entry name" value="RD3"/>
</dbReference>
<dbReference type="Proteomes" id="UP001208570">
    <property type="component" value="Unassembled WGS sequence"/>
</dbReference>
<dbReference type="AlphaFoldDB" id="A0AAD9K1T1"/>
<gene>
    <name evidence="1" type="ORF">LSH36_81g05015</name>
</gene>
<reference evidence="1" key="1">
    <citation type="journal article" date="2023" name="Mol. Biol. Evol.">
        <title>Third-Generation Sequencing Reveals the Adaptive Role of the Epigenome in Three Deep-Sea Polychaetes.</title>
        <authorList>
            <person name="Perez M."/>
            <person name="Aroh O."/>
            <person name="Sun Y."/>
            <person name="Lan Y."/>
            <person name="Juniper S.K."/>
            <person name="Young C.R."/>
            <person name="Angers B."/>
            <person name="Qian P.Y."/>
        </authorList>
    </citation>
    <scope>NUCLEOTIDE SEQUENCE</scope>
    <source>
        <strain evidence="1">P08H-3</strain>
    </source>
</reference>
<organism evidence="1 2">
    <name type="scientific">Paralvinella palmiformis</name>
    <dbReference type="NCBI Taxonomy" id="53620"/>
    <lineage>
        <taxon>Eukaryota</taxon>
        <taxon>Metazoa</taxon>
        <taxon>Spiralia</taxon>
        <taxon>Lophotrochozoa</taxon>
        <taxon>Annelida</taxon>
        <taxon>Polychaeta</taxon>
        <taxon>Sedentaria</taxon>
        <taxon>Canalipalpata</taxon>
        <taxon>Terebellida</taxon>
        <taxon>Terebelliformia</taxon>
        <taxon>Alvinellidae</taxon>
        <taxon>Paralvinella</taxon>
    </lineage>
</organism>
<protein>
    <recommendedName>
        <fullName evidence="3">Protein RD3-like</fullName>
    </recommendedName>
</protein>
<evidence type="ECO:0000313" key="1">
    <source>
        <dbReference type="EMBL" id="KAK2163353.1"/>
    </source>
</evidence>
<dbReference type="Pfam" id="PF14473">
    <property type="entry name" value="RD3"/>
    <property type="match status" value="1"/>
</dbReference>
<dbReference type="PANTHER" id="PTHR28489">
    <property type="entry name" value="RENTINAL DEGENERATION 3-LIKE"/>
    <property type="match status" value="1"/>
</dbReference>
<dbReference type="PANTHER" id="PTHR28489:SF2">
    <property type="entry name" value="RENTINAL DEGENERATION 3-LIKE"/>
    <property type="match status" value="1"/>
</dbReference>
<keyword evidence="2" id="KW-1185">Reference proteome</keyword>
<proteinExistence type="predicted"/>
<evidence type="ECO:0000313" key="2">
    <source>
        <dbReference type="Proteomes" id="UP001208570"/>
    </source>
</evidence>